<dbReference type="RefSeq" id="WP_140996306.1">
    <property type="nucleotide sequence ID" value="NZ_VDCZ01000001.1"/>
</dbReference>
<feature type="chain" id="PRO_5026077902" description="DUF4595 domain-containing protein" evidence="1">
    <location>
        <begin position="20"/>
        <end position="283"/>
    </location>
</feature>
<keyword evidence="1" id="KW-0732">Signal</keyword>
<accession>A0A6I4IEC0</accession>
<comment type="caution">
    <text evidence="2">The sequence shown here is derived from an EMBL/GenBank/DDBJ whole genome shotgun (WGS) entry which is preliminary data.</text>
</comment>
<feature type="signal peptide" evidence="1">
    <location>
        <begin position="1"/>
        <end position="19"/>
    </location>
</feature>
<proteinExistence type="predicted"/>
<dbReference type="AlphaFoldDB" id="A0A6I4IEC0"/>
<evidence type="ECO:0000313" key="3">
    <source>
        <dbReference type="Proteomes" id="UP000431264"/>
    </source>
</evidence>
<dbReference type="OrthoDB" id="1369078at2"/>
<evidence type="ECO:0000313" key="2">
    <source>
        <dbReference type="EMBL" id="MVO07915.1"/>
    </source>
</evidence>
<evidence type="ECO:0008006" key="4">
    <source>
        <dbReference type="Google" id="ProtNLM"/>
    </source>
</evidence>
<dbReference type="Proteomes" id="UP000431264">
    <property type="component" value="Unassembled WGS sequence"/>
</dbReference>
<keyword evidence="3" id="KW-1185">Reference proteome</keyword>
<name>A0A6I4IEC0_9FLAO</name>
<organism evidence="2 3">
    <name type="scientific">Flavobacterium profundi</name>
    <dbReference type="NCBI Taxonomy" id="1774945"/>
    <lineage>
        <taxon>Bacteria</taxon>
        <taxon>Pseudomonadati</taxon>
        <taxon>Bacteroidota</taxon>
        <taxon>Flavobacteriia</taxon>
        <taxon>Flavobacteriales</taxon>
        <taxon>Flavobacteriaceae</taxon>
        <taxon>Flavobacterium</taxon>
    </lineage>
</organism>
<sequence>MKKNLLALLGFVFIFYVQAQESDVSIKLKQITSIETNTKTGEYITKKYTFQDGKLASIKTSDIIQSFFYNSNGYLERTVRENEMSGWKEVATYEYDTRHNLIKYVNEYEEGGKSVTKTITYKYDGNKIRAITKKSNSPLKFVQWIDYTLENGRIVNESERDINEKVISNKRIDYIEGDLIAYKGVFGDRSTDSYDYDDKQSAMRLVVQNVFGKNYKTIVTLIAPHEKEFPLESISYHNFLKFSSTTPSKKEYQYTYTYNEMDYPKTHVEHTGLLKTIVSYEYE</sequence>
<dbReference type="EMBL" id="WQLW01000001">
    <property type="protein sequence ID" value="MVO07915.1"/>
    <property type="molecule type" value="Genomic_DNA"/>
</dbReference>
<evidence type="ECO:0000256" key="1">
    <source>
        <dbReference type="SAM" id="SignalP"/>
    </source>
</evidence>
<reference evidence="3" key="1">
    <citation type="submission" date="2019-05" db="EMBL/GenBank/DDBJ databases">
        <title>Flavobacterium profundi sp. nov., isolated from a deep-sea seamount.</title>
        <authorList>
            <person name="Zhang D.-C."/>
        </authorList>
    </citation>
    <scope>NUCLEOTIDE SEQUENCE [LARGE SCALE GENOMIC DNA]</scope>
    <source>
        <strain evidence="3">TP390</strain>
    </source>
</reference>
<gene>
    <name evidence="2" type="ORF">GOQ30_01895</name>
</gene>
<protein>
    <recommendedName>
        <fullName evidence="4">DUF4595 domain-containing protein</fullName>
    </recommendedName>
</protein>
<dbReference type="Gene3D" id="2.180.10.10">
    <property type="entry name" value="RHS repeat-associated core"/>
    <property type="match status" value="1"/>
</dbReference>